<evidence type="ECO:0000256" key="11">
    <source>
        <dbReference type="ARBA" id="ARBA00023317"/>
    </source>
</evidence>
<accession>V8CBY4</accession>
<gene>
    <name evidence="13" type="ORF">HMPREF2086_00996</name>
</gene>
<dbReference type="PATRIC" id="fig|1357400.3.peg.1361"/>
<comment type="pathway">
    <text evidence="2">Lipid metabolism.</text>
</comment>
<dbReference type="Proteomes" id="UP000018731">
    <property type="component" value="Unassembled WGS sequence"/>
</dbReference>
<evidence type="ECO:0000313" key="13">
    <source>
        <dbReference type="EMBL" id="ETD24246.1"/>
    </source>
</evidence>
<organism evidence="13 14">
    <name type="scientific">Helicobacter macacae MIT 99-5501</name>
    <dbReference type="NCBI Taxonomy" id="1357400"/>
    <lineage>
        <taxon>Bacteria</taxon>
        <taxon>Pseudomonadati</taxon>
        <taxon>Campylobacterota</taxon>
        <taxon>Epsilonproteobacteria</taxon>
        <taxon>Campylobacterales</taxon>
        <taxon>Helicobacteraceae</taxon>
        <taxon>Helicobacter</taxon>
    </lineage>
</organism>
<proteinExistence type="predicted"/>
<dbReference type="UniPathway" id="UPA00558"/>
<comment type="caution">
    <text evidence="13">The sequence shown here is derived from an EMBL/GenBank/DDBJ whole genome shotgun (WGS) entry which is preliminary data.</text>
</comment>
<dbReference type="HOGENOM" id="CLU_029061_4_0_7"/>
<keyword evidence="10" id="KW-1208">Phospholipid metabolism</keyword>
<dbReference type="InterPro" id="IPR033177">
    <property type="entry name" value="PSD-B"/>
</dbReference>
<evidence type="ECO:0000256" key="3">
    <source>
        <dbReference type="ARBA" id="ARBA00012243"/>
    </source>
</evidence>
<dbReference type="EC" id="4.1.1.65" evidence="3"/>
<name>V8CBY4_9HELI</name>
<dbReference type="PANTHER" id="PTHR10067:SF6">
    <property type="entry name" value="PHOSPHATIDYLSERINE DECARBOXYLASE PROENZYME, MITOCHONDRIAL"/>
    <property type="match status" value="1"/>
</dbReference>
<evidence type="ECO:0000256" key="10">
    <source>
        <dbReference type="ARBA" id="ARBA00023264"/>
    </source>
</evidence>
<comment type="pathway">
    <text evidence="12">Phospholipid metabolism; phosphatidylethanolamine biosynthesis.</text>
</comment>
<dbReference type="OrthoDB" id="9802030at2"/>
<dbReference type="Pfam" id="PF02666">
    <property type="entry name" value="PS_Dcarbxylase"/>
    <property type="match status" value="1"/>
</dbReference>
<dbReference type="GO" id="GO:0004609">
    <property type="term" value="F:phosphatidylserine decarboxylase activity"/>
    <property type="evidence" value="ECO:0007669"/>
    <property type="project" value="UniProtKB-EC"/>
</dbReference>
<evidence type="ECO:0000256" key="6">
    <source>
        <dbReference type="ARBA" id="ARBA00023098"/>
    </source>
</evidence>
<keyword evidence="5" id="KW-0210">Decarboxylase</keyword>
<evidence type="ECO:0000256" key="4">
    <source>
        <dbReference type="ARBA" id="ARBA00022516"/>
    </source>
</evidence>
<evidence type="ECO:0000256" key="12">
    <source>
        <dbReference type="ARBA" id="ARBA00024326"/>
    </source>
</evidence>
<evidence type="ECO:0000256" key="1">
    <source>
        <dbReference type="ARBA" id="ARBA00001928"/>
    </source>
</evidence>
<evidence type="ECO:0000256" key="9">
    <source>
        <dbReference type="ARBA" id="ARBA00023239"/>
    </source>
</evidence>
<dbReference type="STRING" id="1357400.HMPREF2086_00996"/>
<dbReference type="eggNOG" id="COG0688">
    <property type="taxonomic scope" value="Bacteria"/>
</dbReference>
<keyword evidence="6" id="KW-0443">Lipid metabolism</keyword>
<keyword evidence="14" id="KW-1185">Reference proteome</keyword>
<dbReference type="InterPro" id="IPR003817">
    <property type="entry name" value="PS_Dcarbxylase"/>
</dbReference>
<dbReference type="NCBIfam" id="TIGR00163">
    <property type="entry name" value="PS_decarb"/>
    <property type="match status" value="1"/>
</dbReference>
<dbReference type="RefSeq" id="WP_023927722.1">
    <property type="nucleotide sequence ID" value="NZ_KI669454.1"/>
</dbReference>
<evidence type="ECO:0000313" key="14">
    <source>
        <dbReference type="Proteomes" id="UP000018731"/>
    </source>
</evidence>
<comment type="cofactor">
    <cofactor evidence="1">
        <name>pyruvate</name>
        <dbReference type="ChEBI" id="CHEBI:15361"/>
    </cofactor>
</comment>
<dbReference type="NCBIfam" id="NF003038">
    <property type="entry name" value="PRK03934.1"/>
    <property type="match status" value="1"/>
</dbReference>
<keyword evidence="7" id="KW-0865">Zymogen</keyword>
<evidence type="ECO:0000256" key="7">
    <source>
        <dbReference type="ARBA" id="ARBA00023145"/>
    </source>
</evidence>
<dbReference type="PANTHER" id="PTHR10067">
    <property type="entry name" value="PHOSPHATIDYLSERINE DECARBOXYLASE"/>
    <property type="match status" value="1"/>
</dbReference>
<protein>
    <recommendedName>
        <fullName evidence="3">phosphatidylserine decarboxylase</fullName>
        <ecNumber evidence="3">4.1.1.65</ecNumber>
    </recommendedName>
</protein>
<reference evidence="13 14" key="1">
    <citation type="journal article" date="2014" name="Genome Announc.">
        <title>Draft genome sequences of six enterohepatic helicobacter species isolated from humans and one from rhesus macaques.</title>
        <authorList>
            <person name="Shen Z."/>
            <person name="Sheh A."/>
            <person name="Young S.K."/>
            <person name="Abouelliel A."/>
            <person name="Ward D.V."/>
            <person name="Earl A.M."/>
            <person name="Fox J.G."/>
        </authorList>
    </citation>
    <scope>NUCLEOTIDE SEQUENCE [LARGE SCALE GENOMIC DNA]</scope>
    <source>
        <strain evidence="13 14">MIT 99-5501</strain>
    </source>
</reference>
<keyword evidence="9" id="KW-0456">Lyase</keyword>
<sequence>MPQNTTQDTNPTSTTKTTAQAHALSNRLSLLFGRFANYAFPRFFQRIINTVYVRIFHIDLSDFAPADTYPTLNALFTRALAKPRAFDTNPNALISPSDSLIMEQGRIFIEDSTLKALQIKGMSYPIDEFLGESRCVLNALDSASPLSFVNLYLSPSDYHHYHAPCDMRILEARYFGGVLLPVNPPSLRKNHHLFIQNERVVIVAEDLRGKKLYYVAVGALNVGKMIFHFEPKIHTNATPNAREIYTYTTPIEIKKGEELGTFMMGSTIVLIAQGLHLQAQSGAKVAQGDTIALLES</sequence>
<evidence type="ECO:0000256" key="2">
    <source>
        <dbReference type="ARBA" id="ARBA00005189"/>
    </source>
</evidence>
<keyword evidence="11" id="KW-0670">Pyruvate</keyword>
<dbReference type="GO" id="GO:0006646">
    <property type="term" value="P:phosphatidylethanolamine biosynthetic process"/>
    <property type="evidence" value="ECO:0007669"/>
    <property type="project" value="UniProtKB-UniPathway"/>
</dbReference>
<keyword evidence="8" id="KW-0594">Phospholipid biosynthesis</keyword>
<dbReference type="EMBL" id="AZJI01000004">
    <property type="protein sequence ID" value="ETD24246.1"/>
    <property type="molecule type" value="Genomic_DNA"/>
</dbReference>
<dbReference type="AlphaFoldDB" id="V8CBY4"/>
<keyword evidence="4" id="KW-0444">Lipid biosynthesis</keyword>
<evidence type="ECO:0000256" key="5">
    <source>
        <dbReference type="ARBA" id="ARBA00022793"/>
    </source>
</evidence>
<evidence type="ECO:0000256" key="8">
    <source>
        <dbReference type="ARBA" id="ARBA00023209"/>
    </source>
</evidence>